<comment type="caution">
    <text evidence="2">The sequence shown here is derived from an EMBL/GenBank/DDBJ whole genome shotgun (WGS) entry which is preliminary data.</text>
</comment>
<proteinExistence type="predicted"/>
<dbReference type="Proteomes" id="UP001627154">
    <property type="component" value="Unassembled WGS sequence"/>
</dbReference>
<feature type="region of interest" description="Disordered" evidence="1">
    <location>
        <begin position="151"/>
        <end position="170"/>
    </location>
</feature>
<accession>A0ABD2WPD5</accession>
<evidence type="ECO:0000313" key="3">
    <source>
        <dbReference type="Proteomes" id="UP001627154"/>
    </source>
</evidence>
<gene>
    <name evidence="2" type="ORF">TKK_011007</name>
</gene>
<keyword evidence="3" id="KW-1185">Reference proteome</keyword>
<dbReference type="EMBL" id="JBJJXI010000088">
    <property type="protein sequence ID" value="KAL3394715.1"/>
    <property type="molecule type" value="Genomic_DNA"/>
</dbReference>
<sequence length="556" mass="62892">MKSLGSLKIESDGTVFDFNPRVPMRKKREKIISNARVNWEQNKLQSKYCTDHRSKSHNVSNLNSKLTGIQGGKSSNASILMHKQIDIACRSRKQKEAFAKTKSNNSNYFRSFDVKLPPIILPILRNLANPVLPGQDGKSSVSEQAQARETIYKDSSDSDLESSESHPSLKSGLKKNLISYSAHNALFKSDRQDNPEKSSAIVYECYLDRVSSKSHQSRDASSGCGPATTNISLREIKMSGRFGEISKALKMDQLDASKSNGRSRIESLSGQPLQRTLSVDARDPAPGVDYLAEIAGQCLNIYGQGALRYIDKQHCDLGRANDINFVKFNYVHFNSIAMCLNKIKYSFPNVDHFIFKETNISHLGQLNALAESQGLNSITIESDGNPIISKNWKIYAIFRLAHWGLQMVNGVKVTEENIQVANLEYAGLTDIVMWSLPEALLEPLLERLCLDQTRKKNGENISAKQFLLENDSTLRNVVGKEALQWRRGSITQDDLIWRHKGKNYLSRSIENTVAAIEKLNIFQIEWPTYLFEIIYNILKDYSNMYEYMKSRTKELQ</sequence>
<evidence type="ECO:0000256" key="1">
    <source>
        <dbReference type="SAM" id="MobiDB-lite"/>
    </source>
</evidence>
<dbReference type="AlphaFoldDB" id="A0ABD2WPD5"/>
<evidence type="ECO:0008006" key="4">
    <source>
        <dbReference type="Google" id="ProtNLM"/>
    </source>
</evidence>
<organism evidence="2 3">
    <name type="scientific">Trichogramma kaykai</name>
    <dbReference type="NCBI Taxonomy" id="54128"/>
    <lineage>
        <taxon>Eukaryota</taxon>
        <taxon>Metazoa</taxon>
        <taxon>Ecdysozoa</taxon>
        <taxon>Arthropoda</taxon>
        <taxon>Hexapoda</taxon>
        <taxon>Insecta</taxon>
        <taxon>Pterygota</taxon>
        <taxon>Neoptera</taxon>
        <taxon>Endopterygota</taxon>
        <taxon>Hymenoptera</taxon>
        <taxon>Apocrita</taxon>
        <taxon>Proctotrupomorpha</taxon>
        <taxon>Chalcidoidea</taxon>
        <taxon>Trichogrammatidae</taxon>
        <taxon>Trichogramma</taxon>
    </lineage>
</organism>
<name>A0ABD2WPD5_9HYME</name>
<protein>
    <recommendedName>
        <fullName evidence="4">Leucine-rich repeat-containing protein 49</fullName>
    </recommendedName>
</protein>
<evidence type="ECO:0000313" key="2">
    <source>
        <dbReference type="EMBL" id="KAL3394715.1"/>
    </source>
</evidence>
<reference evidence="2 3" key="1">
    <citation type="journal article" date="2024" name="bioRxiv">
        <title>A reference genome for Trichogramma kaykai: A tiny desert-dwelling parasitoid wasp with competing sex-ratio distorters.</title>
        <authorList>
            <person name="Culotta J."/>
            <person name="Lindsey A.R."/>
        </authorList>
    </citation>
    <scope>NUCLEOTIDE SEQUENCE [LARGE SCALE GENOMIC DNA]</scope>
    <source>
        <strain evidence="2 3">KSX58</strain>
    </source>
</reference>